<dbReference type="FunFam" id="3.60.110.10:FF:000010">
    <property type="entry name" value="Carbon-nitrogen hydrolase"/>
    <property type="match status" value="1"/>
</dbReference>
<protein>
    <recommendedName>
        <fullName evidence="2">CN hydrolase domain-containing protein</fullName>
    </recommendedName>
</protein>
<feature type="domain" description="CN hydrolase" evidence="2">
    <location>
        <begin position="6"/>
        <end position="261"/>
    </location>
</feature>
<dbReference type="AlphaFoldDB" id="A0A381TVS8"/>
<name>A0A381TVS8_9ZZZZ</name>
<dbReference type="PANTHER" id="PTHR43674">
    <property type="entry name" value="NITRILASE C965.09-RELATED"/>
    <property type="match status" value="1"/>
</dbReference>
<dbReference type="InterPro" id="IPR003010">
    <property type="entry name" value="C-N_Hydrolase"/>
</dbReference>
<evidence type="ECO:0000256" key="1">
    <source>
        <dbReference type="ARBA" id="ARBA00022801"/>
    </source>
</evidence>
<dbReference type="PANTHER" id="PTHR43674:SF2">
    <property type="entry name" value="BETA-UREIDOPROPIONASE"/>
    <property type="match status" value="1"/>
</dbReference>
<keyword evidence="1" id="KW-0378">Hydrolase</keyword>
<gene>
    <name evidence="3" type="ORF">METZ01_LOCUS72412</name>
</gene>
<reference evidence="3" key="1">
    <citation type="submission" date="2018-05" db="EMBL/GenBank/DDBJ databases">
        <authorList>
            <person name="Lanie J.A."/>
            <person name="Ng W.-L."/>
            <person name="Kazmierczak K.M."/>
            <person name="Andrzejewski T.M."/>
            <person name="Davidsen T.M."/>
            <person name="Wayne K.J."/>
            <person name="Tettelin H."/>
            <person name="Glass J.I."/>
            <person name="Rusch D."/>
            <person name="Podicherti R."/>
            <person name="Tsui H.-C.T."/>
            <person name="Winkler M.E."/>
        </authorList>
    </citation>
    <scope>NUCLEOTIDE SEQUENCE</scope>
</reference>
<accession>A0A381TVS8</accession>
<dbReference type="Pfam" id="PF00795">
    <property type="entry name" value="CN_hydrolase"/>
    <property type="match status" value="1"/>
</dbReference>
<dbReference type="InterPro" id="IPR036526">
    <property type="entry name" value="C-N_Hydrolase_sf"/>
</dbReference>
<dbReference type="PROSITE" id="PS50263">
    <property type="entry name" value="CN_HYDROLASE"/>
    <property type="match status" value="1"/>
</dbReference>
<dbReference type="InterPro" id="IPR050345">
    <property type="entry name" value="Aliph_Amidase/BUP"/>
</dbReference>
<dbReference type="Gene3D" id="3.60.110.10">
    <property type="entry name" value="Carbon-nitrogen hydrolase"/>
    <property type="match status" value="1"/>
</dbReference>
<dbReference type="SUPFAM" id="SSF56317">
    <property type="entry name" value="Carbon-nitrogen hydrolase"/>
    <property type="match status" value="1"/>
</dbReference>
<dbReference type="EMBL" id="UINC01005170">
    <property type="protein sequence ID" value="SVA19558.1"/>
    <property type="molecule type" value="Genomic_DNA"/>
</dbReference>
<evidence type="ECO:0000259" key="2">
    <source>
        <dbReference type="PROSITE" id="PS50263"/>
    </source>
</evidence>
<dbReference type="CDD" id="cd07573">
    <property type="entry name" value="CPA"/>
    <property type="match status" value="1"/>
</dbReference>
<dbReference type="GO" id="GO:0033388">
    <property type="term" value="P:putrescine biosynthetic process from arginine"/>
    <property type="evidence" value="ECO:0007669"/>
    <property type="project" value="TreeGrafter"/>
</dbReference>
<sequence>MKNIKENTRVIGLIQMTCCNDSDQNLQVAIDSIREATAKGAQIICLPELFLSNYFCQTENPKNFSLAEPIPGPTSIVMAQLAKELEVVLIVPLFEKRTDGIYHNSAIVIDADGSIVGTYRKMHVPDDPCFYEKYYFTPGDNGFKSFSTRYGKVGVLICWDQWFPEAARLTALTGAQFLFYPTAIGYQKCDRMESLSQISAWETIQKSHAISNGLFLASVNRGGKESDLTFWGRSFICNPFGKILQQANGSEPQIILASCSLPEIESVRQNWPFLRDRRIDAYQHLNKVFLDPNE</sequence>
<evidence type="ECO:0000313" key="3">
    <source>
        <dbReference type="EMBL" id="SVA19558.1"/>
    </source>
</evidence>
<organism evidence="3">
    <name type="scientific">marine metagenome</name>
    <dbReference type="NCBI Taxonomy" id="408172"/>
    <lineage>
        <taxon>unclassified sequences</taxon>
        <taxon>metagenomes</taxon>
        <taxon>ecological metagenomes</taxon>
    </lineage>
</organism>
<proteinExistence type="predicted"/>
<dbReference type="GO" id="GO:0050126">
    <property type="term" value="F:N-carbamoylputrescine amidase activity"/>
    <property type="evidence" value="ECO:0007669"/>
    <property type="project" value="TreeGrafter"/>
</dbReference>